<organism evidence="1">
    <name type="scientific">Arundo donax</name>
    <name type="common">Giant reed</name>
    <name type="synonym">Donax arundinaceus</name>
    <dbReference type="NCBI Taxonomy" id="35708"/>
    <lineage>
        <taxon>Eukaryota</taxon>
        <taxon>Viridiplantae</taxon>
        <taxon>Streptophyta</taxon>
        <taxon>Embryophyta</taxon>
        <taxon>Tracheophyta</taxon>
        <taxon>Spermatophyta</taxon>
        <taxon>Magnoliopsida</taxon>
        <taxon>Liliopsida</taxon>
        <taxon>Poales</taxon>
        <taxon>Poaceae</taxon>
        <taxon>PACMAD clade</taxon>
        <taxon>Arundinoideae</taxon>
        <taxon>Arundineae</taxon>
        <taxon>Arundo</taxon>
    </lineage>
</organism>
<reference evidence="1" key="2">
    <citation type="journal article" date="2015" name="Data Brief">
        <title>Shoot transcriptome of the giant reed, Arundo donax.</title>
        <authorList>
            <person name="Barrero R.A."/>
            <person name="Guerrero F.D."/>
            <person name="Moolhuijzen P."/>
            <person name="Goolsby J.A."/>
            <person name="Tidwell J."/>
            <person name="Bellgard S.E."/>
            <person name="Bellgard M.I."/>
        </authorList>
    </citation>
    <scope>NUCLEOTIDE SEQUENCE</scope>
    <source>
        <tissue evidence="1">Shoot tissue taken approximately 20 cm above the soil surface</tissue>
    </source>
</reference>
<accession>A0A0A9G6D4</accession>
<reference evidence="1" key="1">
    <citation type="submission" date="2014-09" db="EMBL/GenBank/DDBJ databases">
        <authorList>
            <person name="Magalhaes I.L.F."/>
            <person name="Oliveira U."/>
            <person name="Santos F.R."/>
            <person name="Vidigal T.H.D.A."/>
            <person name="Brescovit A.D."/>
            <person name="Santos A.J."/>
        </authorList>
    </citation>
    <scope>NUCLEOTIDE SEQUENCE</scope>
    <source>
        <tissue evidence="1">Shoot tissue taken approximately 20 cm above the soil surface</tissue>
    </source>
</reference>
<dbReference type="EMBL" id="GBRH01178857">
    <property type="protein sequence ID" value="JAE19039.1"/>
    <property type="molecule type" value="Transcribed_RNA"/>
</dbReference>
<name>A0A0A9G6D4_ARUDO</name>
<sequence length="107" mass="11885">MLWSRCISYAFCDPVKGVQVCKYSSSNSPEDNCFWSSFLSSIIAVSVTSTVAISTISIAKIIGYWYCSFLPCLWRYKGCSLSVGTCDTITSRMVESTHTGTNQRRPP</sequence>
<dbReference type="AlphaFoldDB" id="A0A0A9G6D4"/>
<protein>
    <submittedName>
        <fullName evidence="1">Uncharacterized protein</fullName>
    </submittedName>
</protein>
<proteinExistence type="predicted"/>
<evidence type="ECO:0000313" key="1">
    <source>
        <dbReference type="EMBL" id="JAE19039.1"/>
    </source>
</evidence>